<gene>
    <name evidence="1" type="ORF">EHO61_10830</name>
</gene>
<evidence type="ECO:0000313" key="2">
    <source>
        <dbReference type="Proteomes" id="UP000297855"/>
    </source>
</evidence>
<organism evidence="1 2">
    <name type="scientific">Leptospira fluminis</name>
    <dbReference type="NCBI Taxonomy" id="2484979"/>
    <lineage>
        <taxon>Bacteria</taxon>
        <taxon>Pseudomonadati</taxon>
        <taxon>Spirochaetota</taxon>
        <taxon>Spirochaetia</taxon>
        <taxon>Leptospirales</taxon>
        <taxon>Leptospiraceae</taxon>
        <taxon>Leptospira</taxon>
    </lineage>
</organism>
<evidence type="ECO:0008006" key="3">
    <source>
        <dbReference type="Google" id="ProtNLM"/>
    </source>
</evidence>
<dbReference type="RefSeq" id="WP_135813607.1">
    <property type="nucleotide sequence ID" value="NZ_RQEV01000011.1"/>
</dbReference>
<keyword evidence="2" id="KW-1185">Reference proteome</keyword>
<sequence length="246" mass="27033">MKFSVAVLVIFHLFCSPLLVKSGVEVNQSHRMTLFGKTFAFLPFAGEASKVQIAEHEELIRTKFIEKGFKELDLNRADLLVSYDILTFPRGTVIPNSLPVGASGGWFTKRGIRYHSDGDTVNGYFGIPFLGGLAGGVGGIGGYSGYGGGYGYYMNSGYGAYRRSLPGRAGNVSNYDIIFKMTIYDGRSYRGKPFNVLLEASIEGEGHSGYLFDVVPYLIASFFKSFPDFNGQKIETVSEYEVGFED</sequence>
<dbReference type="EMBL" id="RQEV01000011">
    <property type="protein sequence ID" value="TGK17948.1"/>
    <property type="molecule type" value="Genomic_DNA"/>
</dbReference>
<name>A0A4R9GNN8_9LEPT</name>
<protein>
    <recommendedName>
        <fullName evidence="3">DUF4136 domain-containing protein</fullName>
    </recommendedName>
</protein>
<accession>A0A4R9GNN8</accession>
<reference evidence="1" key="1">
    <citation type="journal article" date="2019" name="PLoS Negl. Trop. Dis.">
        <title>Revisiting the worldwide diversity of Leptospira species in the environment.</title>
        <authorList>
            <person name="Vincent A.T."/>
            <person name="Schiettekatte O."/>
            <person name="Bourhy P."/>
            <person name="Veyrier F.J."/>
            <person name="Picardeau M."/>
        </authorList>
    </citation>
    <scope>NUCLEOTIDE SEQUENCE [LARGE SCALE GENOMIC DNA]</scope>
    <source>
        <strain evidence="1">SCS5</strain>
    </source>
</reference>
<comment type="caution">
    <text evidence="1">The sequence shown here is derived from an EMBL/GenBank/DDBJ whole genome shotgun (WGS) entry which is preliminary data.</text>
</comment>
<dbReference type="OrthoDB" id="323503at2"/>
<dbReference type="Proteomes" id="UP000297855">
    <property type="component" value="Unassembled WGS sequence"/>
</dbReference>
<dbReference type="AlphaFoldDB" id="A0A4R9GNN8"/>
<evidence type="ECO:0000313" key="1">
    <source>
        <dbReference type="EMBL" id="TGK17948.1"/>
    </source>
</evidence>
<proteinExistence type="predicted"/>